<dbReference type="EMBL" id="KV918767">
    <property type="protein sequence ID" value="OSX80831.1"/>
    <property type="molecule type" value="Genomic_DNA"/>
</dbReference>
<evidence type="ECO:0000256" key="1">
    <source>
        <dbReference type="ARBA" id="ARBA00023110"/>
    </source>
</evidence>
<dbReference type="EC" id="5.2.1.8" evidence="3"/>
<feature type="domain" description="PPIase cyclophilin-type" evidence="4">
    <location>
        <begin position="1"/>
        <end position="106"/>
    </location>
</feature>
<comment type="function">
    <text evidence="3">PPIases accelerate the folding of proteins. It catalyzes the cis-trans isomerization of proline imidic peptide bonds in oligopeptides.</text>
</comment>
<organism evidence="5 6">
    <name type="scientific">Porphyra umbilicalis</name>
    <name type="common">Purple laver</name>
    <name type="synonym">Red alga</name>
    <dbReference type="NCBI Taxonomy" id="2786"/>
    <lineage>
        <taxon>Eukaryota</taxon>
        <taxon>Rhodophyta</taxon>
        <taxon>Bangiophyceae</taxon>
        <taxon>Bangiales</taxon>
        <taxon>Bangiaceae</taxon>
        <taxon>Porphyra</taxon>
    </lineage>
</organism>
<dbReference type="PROSITE" id="PS50072">
    <property type="entry name" value="CSA_PPIASE_2"/>
    <property type="match status" value="1"/>
</dbReference>
<reference evidence="5 6" key="1">
    <citation type="submission" date="2017-03" db="EMBL/GenBank/DDBJ databases">
        <title>WGS assembly of Porphyra umbilicalis.</title>
        <authorList>
            <person name="Brawley S.H."/>
            <person name="Blouin N.A."/>
            <person name="Ficko-Blean E."/>
            <person name="Wheeler G.L."/>
            <person name="Lohr M."/>
            <person name="Goodson H.V."/>
            <person name="Jenkins J.W."/>
            <person name="Blaby-Haas C.E."/>
            <person name="Helliwell K.E."/>
            <person name="Chan C."/>
            <person name="Marriage T."/>
            <person name="Bhattacharya D."/>
            <person name="Klein A.S."/>
            <person name="Badis Y."/>
            <person name="Brodie J."/>
            <person name="Cao Y."/>
            <person name="Collen J."/>
            <person name="Dittami S.M."/>
            <person name="Gachon C.M."/>
            <person name="Green B.R."/>
            <person name="Karpowicz S."/>
            <person name="Kim J.W."/>
            <person name="Kudahl U."/>
            <person name="Lin S."/>
            <person name="Michel G."/>
            <person name="Mittag M."/>
            <person name="Olson B.J."/>
            <person name="Pangilinan J."/>
            <person name="Peng Y."/>
            <person name="Qiu H."/>
            <person name="Shu S."/>
            <person name="Singer J.T."/>
            <person name="Smith A.G."/>
            <person name="Sprecher B.N."/>
            <person name="Wagner V."/>
            <person name="Wang W."/>
            <person name="Wang Z.-Y."/>
            <person name="Yan J."/>
            <person name="Yarish C."/>
            <person name="Zoeuner-Riek S."/>
            <person name="Zhuang Y."/>
            <person name="Zou Y."/>
            <person name="Lindquist E.A."/>
            <person name="Grimwood J."/>
            <person name="Barry K."/>
            <person name="Rokhsar D.S."/>
            <person name="Schmutz J."/>
            <person name="Stiller J.W."/>
            <person name="Grossman A.R."/>
            <person name="Prochnik S.E."/>
        </authorList>
    </citation>
    <scope>NUCLEOTIDE SEQUENCE [LARGE SCALE GENOMIC DNA]</scope>
    <source>
        <strain evidence="5">4086291</strain>
    </source>
</reference>
<protein>
    <recommendedName>
        <fullName evidence="3">Peptidyl-prolyl cis-trans isomerase</fullName>
        <shortName evidence="3">PPIase</shortName>
        <ecNumber evidence="3">5.2.1.8</ecNumber>
    </recommendedName>
</protein>
<dbReference type="InterPro" id="IPR002130">
    <property type="entry name" value="Cyclophilin-type_PPIase_dom"/>
</dbReference>
<name>A0A1X6PIY6_PORUM</name>
<evidence type="ECO:0000256" key="3">
    <source>
        <dbReference type="RuleBase" id="RU363019"/>
    </source>
</evidence>
<sequence length="124" mass="12905">MIQGGDVTGTGKGNVSVWGTTFANEVNEAVRFSTRGLLAMANAYPKADTNGCQFFLTLDSAPHLNGTATIFGKVIHGNDTLAAIEAVPVDADDRPLTPVTIDRVTIHANPLADRPSAAALLGQT</sequence>
<dbReference type="InterPro" id="IPR024936">
    <property type="entry name" value="Cyclophilin-type_PPIase"/>
</dbReference>
<proteinExistence type="inferred from homology"/>
<dbReference type="PANTHER" id="PTHR45625:SF4">
    <property type="entry name" value="PEPTIDYLPROLYL ISOMERASE DOMAIN AND WD REPEAT-CONTAINING PROTEIN 1"/>
    <property type="match status" value="1"/>
</dbReference>
<comment type="catalytic activity">
    <reaction evidence="3">
        <text>[protein]-peptidylproline (omega=180) = [protein]-peptidylproline (omega=0)</text>
        <dbReference type="Rhea" id="RHEA:16237"/>
        <dbReference type="Rhea" id="RHEA-COMP:10747"/>
        <dbReference type="Rhea" id="RHEA-COMP:10748"/>
        <dbReference type="ChEBI" id="CHEBI:83833"/>
        <dbReference type="ChEBI" id="CHEBI:83834"/>
        <dbReference type="EC" id="5.2.1.8"/>
    </reaction>
</comment>
<keyword evidence="2 3" id="KW-0413">Isomerase</keyword>
<dbReference type="AlphaFoldDB" id="A0A1X6PIY6"/>
<dbReference type="PANTHER" id="PTHR45625">
    <property type="entry name" value="PEPTIDYL-PROLYL CIS-TRANS ISOMERASE-RELATED"/>
    <property type="match status" value="1"/>
</dbReference>
<evidence type="ECO:0000256" key="2">
    <source>
        <dbReference type="ARBA" id="ARBA00023235"/>
    </source>
</evidence>
<evidence type="ECO:0000259" key="4">
    <source>
        <dbReference type="PROSITE" id="PS50072"/>
    </source>
</evidence>
<dbReference type="SUPFAM" id="SSF50891">
    <property type="entry name" value="Cyclophilin-like"/>
    <property type="match status" value="1"/>
</dbReference>
<dbReference type="OrthoDB" id="271386at2759"/>
<dbReference type="PIRSF" id="PIRSF001467">
    <property type="entry name" value="Peptidylpro_ismrse"/>
    <property type="match status" value="1"/>
</dbReference>
<dbReference type="Pfam" id="PF00160">
    <property type="entry name" value="Pro_isomerase"/>
    <property type="match status" value="1"/>
</dbReference>
<dbReference type="InterPro" id="IPR029000">
    <property type="entry name" value="Cyclophilin-like_dom_sf"/>
</dbReference>
<keyword evidence="1 3" id="KW-0697">Rotamase</keyword>
<evidence type="ECO:0000313" key="5">
    <source>
        <dbReference type="EMBL" id="OSX80831.1"/>
    </source>
</evidence>
<dbReference type="Gene3D" id="2.40.100.10">
    <property type="entry name" value="Cyclophilin-like"/>
    <property type="match status" value="1"/>
</dbReference>
<dbReference type="InterPro" id="IPR044666">
    <property type="entry name" value="Cyclophilin_A-like"/>
</dbReference>
<dbReference type="GO" id="GO:0071013">
    <property type="term" value="C:catalytic step 2 spliceosome"/>
    <property type="evidence" value="ECO:0007669"/>
    <property type="project" value="TreeGrafter"/>
</dbReference>
<dbReference type="GO" id="GO:0003755">
    <property type="term" value="F:peptidyl-prolyl cis-trans isomerase activity"/>
    <property type="evidence" value="ECO:0007669"/>
    <property type="project" value="UniProtKB-UniRule"/>
</dbReference>
<keyword evidence="6" id="KW-1185">Reference proteome</keyword>
<gene>
    <name evidence="5" type="ORF">BU14_0031s0002</name>
</gene>
<dbReference type="Proteomes" id="UP000218209">
    <property type="component" value="Unassembled WGS sequence"/>
</dbReference>
<evidence type="ECO:0000313" key="6">
    <source>
        <dbReference type="Proteomes" id="UP000218209"/>
    </source>
</evidence>
<dbReference type="PRINTS" id="PR00153">
    <property type="entry name" value="CSAPPISMRASE"/>
</dbReference>
<accession>A0A1X6PIY6</accession>
<comment type="similarity">
    <text evidence="3">Belongs to the cyclophilin-type PPIase family.</text>
</comment>